<dbReference type="AlphaFoldDB" id="A0A6P7TDW8"/>
<proteinExistence type="inferred from homology"/>
<dbReference type="RefSeq" id="XP_029648197.1">
    <property type="nucleotide sequence ID" value="XM_029792337.2"/>
</dbReference>
<feature type="region of interest" description="Disordered" evidence="6">
    <location>
        <begin position="919"/>
        <end position="984"/>
    </location>
</feature>
<dbReference type="Proteomes" id="UP000515154">
    <property type="component" value="Linkage group LG19"/>
</dbReference>
<evidence type="ECO:0000256" key="5">
    <source>
        <dbReference type="SAM" id="Coils"/>
    </source>
</evidence>
<organism evidence="7 8">
    <name type="scientific">Octopus sinensis</name>
    <name type="common">East Asian common octopus</name>
    <dbReference type="NCBI Taxonomy" id="2607531"/>
    <lineage>
        <taxon>Eukaryota</taxon>
        <taxon>Metazoa</taxon>
        <taxon>Spiralia</taxon>
        <taxon>Lophotrochozoa</taxon>
        <taxon>Mollusca</taxon>
        <taxon>Cephalopoda</taxon>
        <taxon>Coleoidea</taxon>
        <taxon>Octopodiformes</taxon>
        <taxon>Octopoda</taxon>
        <taxon>Incirrata</taxon>
        <taxon>Octopodidae</taxon>
        <taxon>Octopus</taxon>
    </lineage>
</organism>
<feature type="coiled-coil region" evidence="5">
    <location>
        <begin position="244"/>
        <end position="439"/>
    </location>
</feature>
<evidence type="ECO:0000313" key="7">
    <source>
        <dbReference type="Proteomes" id="UP000515154"/>
    </source>
</evidence>
<dbReference type="KEGG" id="osn:115222188"/>
<name>A0A6P7TDW8_9MOLL</name>
<keyword evidence="7" id="KW-1185">Reference proteome</keyword>
<feature type="coiled-coil region" evidence="5">
    <location>
        <begin position="674"/>
        <end position="805"/>
    </location>
</feature>
<dbReference type="InterPro" id="IPR033290">
    <property type="entry name" value="CCDC39"/>
</dbReference>
<dbReference type="GO" id="GO:0060287">
    <property type="term" value="P:epithelial cilium movement involved in determination of left/right asymmetry"/>
    <property type="evidence" value="ECO:0007669"/>
    <property type="project" value="TreeGrafter"/>
</dbReference>
<dbReference type="PANTHER" id="PTHR18962:SF0">
    <property type="entry name" value="COILED-COIL DOMAIN-CONTAINING PROTEIN 39"/>
    <property type="match status" value="1"/>
</dbReference>
<keyword evidence="3 5" id="KW-0175">Coiled coil</keyword>
<feature type="compositionally biased region" description="Polar residues" evidence="6">
    <location>
        <begin position="961"/>
        <end position="970"/>
    </location>
</feature>
<feature type="region of interest" description="Disordered" evidence="6">
    <location>
        <begin position="875"/>
        <end position="902"/>
    </location>
</feature>
<feature type="compositionally biased region" description="Low complexity" evidence="6">
    <location>
        <begin position="880"/>
        <end position="902"/>
    </location>
</feature>
<dbReference type="GO" id="GO:0036159">
    <property type="term" value="P:inner dynein arm assembly"/>
    <property type="evidence" value="ECO:0007669"/>
    <property type="project" value="InterPro"/>
</dbReference>
<dbReference type="Pfam" id="PF24161">
    <property type="entry name" value="CCDC39"/>
    <property type="match status" value="1"/>
</dbReference>
<evidence type="ECO:0000256" key="4">
    <source>
        <dbReference type="ARBA" id="ARBA00045182"/>
    </source>
</evidence>
<comment type="function">
    <text evidence="4">Required for assembly of dynein regulatory complex (DRC) and inner dynein arm (IDA) complexes, which are responsible for ciliary beat regulation, thereby playing a central role in motility in cilia and flagella. Probably acts together with CCDC40 to form a molecular ruler that determines the 96 nanometer (nm) repeat length and arrangements of components in cilia and flagella. Not required for outer dynein arm complexes assembly.</text>
</comment>
<gene>
    <name evidence="8" type="primary">LOC115222188</name>
</gene>
<evidence type="ECO:0000256" key="2">
    <source>
        <dbReference type="ARBA" id="ARBA00016725"/>
    </source>
</evidence>
<feature type="coiled-coil region" evidence="5">
    <location>
        <begin position="174"/>
        <end position="205"/>
    </location>
</feature>
<accession>A0A6P7TDW8</accession>
<comment type="similarity">
    <text evidence="1">Belongs to the CCDC39 family.</text>
</comment>
<dbReference type="GO" id="GO:0005576">
    <property type="term" value="C:extracellular region"/>
    <property type="evidence" value="ECO:0007669"/>
    <property type="project" value="GOC"/>
</dbReference>
<dbReference type="GO" id="GO:0005930">
    <property type="term" value="C:axoneme"/>
    <property type="evidence" value="ECO:0007669"/>
    <property type="project" value="InterPro"/>
</dbReference>
<evidence type="ECO:0000256" key="3">
    <source>
        <dbReference type="ARBA" id="ARBA00023054"/>
    </source>
</evidence>
<feature type="coiled-coil region" evidence="5">
    <location>
        <begin position="477"/>
        <end position="514"/>
    </location>
</feature>
<dbReference type="PANTHER" id="PTHR18962">
    <property type="entry name" value="COILED-COIL DOMAIN-CONTAINING PROTEIN 39"/>
    <property type="match status" value="1"/>
</dbReference>
<feature type="coiled-coil region" evidence="5">
    <location>
        <begin position="20"/>
        <end position="117"/>
    </location>
</feature>
<feature type="compositionally biased region" description="Low complexity" evidence="6">
    <location>
        <begin position="935"/>
        <end position="950"/>
    </location>
</feature>
<evidence type="ECO:0000256" key="6">
    <source>
        <dbReference type="SAM" id="MobiDB-lite"/>
    </source>
</evidence>
<evidence type="ECO:0000256" key="1">
    <source>
        <dbReference type="ARBA" id="ARBA00005805"/>
    </source>
</evidence>
<sequence>MESKEMDKFLSEIDWQEGRIPILNDENRKLQDEVFQIKQEVKSKKKEFDELQERMYSMSQHKKNVEQELQNTQDLILAVIKENETENHLIKVTVAQKERLNQEIARMDKEKKAIREKINMDENLRFKLGEEIDKFRTILNINKTKLEEWLTLTAEKDEDFMTFQKYKRLDESKVNELNLQINYLLEEVKNQKNALDVEATETQSVQIALDKTAEEFRRSHLERHELIERWERTLNLMKKRDDDMESLNNQIHLLKLRILQKEHEIAEKKRFYDNEVENNKELDVKIQMTNKTASKFRQDYQEKEEQRIQFASELDALKKTVDRTATDLEASRSQVAELKKETNDSTKRNELLTEKYEEMKEKLDIVTKSSMSAKEAADQLEILLLKEEKDKEKLEADLRELRSLKYRKEQELKANQDDLKVLEMKANNSRVAIRNMENKIYRLDQDALKQEALLYTQDLAIDSLNKRIASMEGEVDLDDLNQKKADIKSLTEALEEKKSTHKMLEGQLNRLKDDTFKIESDISKHSGEMEDLIKKIADITLFNESSDKLLKKNIRENQELLVKENMEKAEVKRLQKLLYDEAFKVLTQEERKLQIETVKKERKHEIKIHNDMLLSQIKVVETERQTINMELHERQAKLKKLGARHEILTSAMAPSDGEEEKSQAYYVIKAAQEKEELQVIGDELDAKIHKAEKENRALDNTIKLLNSSNESYRKSFNRVEENSQEMEEKKTLDEKLHVVQDELRLKKRRCKELNEDLETMESTLNHKKRESATLKEFVNCKKAELSALEKDLSDIKVKKDRVSRQNIRCSREIRSQQGVTHETEEELDFELRELKEVVQNNLSEIIKIAQHYDESISESLELYLKQANLPIPSPTGVLWRSSSSSSSTSSSRTYSASSSSRSSVSQREAKQLALVTVGAEIDESSSEDPSPEKLSAVAMSSSSRSSCSDSSEARSKRVASVRTQSTSSSDLVIIGSGHSVISEH</sequence>
<protein>
    <recommendedName>
        <fullName evidence="2">Coiled-coil domain-containing protein 39</fullName>
    </recommendedName>
</protein>
<dbReference type="GO" id="GO:0060285">
    <property type="term" value="P:cilium-dependent cell motility"/>
    <property type="evidence" value="ECO:0007669"/>
    <property type="project" value="TreeGrafter"/>
</dbReference>
<reference evidence="8" key="1">
    <citation type="submission" date="2025-08" db="UniProtKB">
        <authorList>
            <consortium name="RefSeq"/>
        </authorList>
    </citation>
    <scope>IDENTIFICATION</scope>
</reference>
<evidence type="ECO:0000313" key="8">
    <source>
        <dbReference type="RefSeq" id="XP_029648197.1"/>
    </source>
</evidence>